<proteinExistence type="predicted"/>
<protein>
    <submittedName>
        <fullName evidence="1">Uncharacterized protein</fullName>
    </submittedName>
</protein>
<keyword evidence="2" id="KW-1185">Reference proteome</keyword>
<accession>A0A1I6LC21</accession>
<dbReference type="EMBL" id="FOZK01000002">
    <property type="protein sequence ID" value="SFS01031.1"/>
    <property type="molecule type" value="Genomic_DNA"/>
</dbReference>
<name>A0A1I6LC21_9EURY</name>
<sequence>MAALLVVLAFVTGPASITVAGKDPSGSAAGTDGLSVTTTAPTCLDSGPFPADGWIQASRAADGTTLTMNATVAHDADHVPVISADRRRERLVLSLDATDRDAATAAAALPGHGECQTGSRVVVTAVIPGSISEVTVEIDGSTVQTVDADGLVPSVSSVSGPLDA</sequence>
<reference evidence="1 2" key="1">
    <citation type="submission" date="2016-10" db="EMBL/GenBank/DDBJ databases">
        <authorList>
            <person name="de Groot N.N."/>
        </authorList>
    </citation>
    <scope>NUCLEOTIDE SEQUENCE [LARGE SCALE GENOMIC DNA]</scope>
    <source>
        <strain evidence="1 2">CGMCC 1.10457</strain>
    </source>
</reference>
<organism evidence="1 2">
    <name type="scientific">Halomicrobium zhouii</name>
    <dbReference type="NCBI Taxonomy" id="767519"/>
    <lineage>
        <taxon>Archaea</taxon>
        <taxon>Methanobacteriati</taxon>
        <taxon>Methanobacteriota</taxon>
        <taxon>Stenosarchaea group</taxon>
        <taxon>Halobacteria</taxon>
        <taxon>Halobacteriales</taxon>
        <taxon>Haloarculaceae</taxon>
        <taxon>Halomicrobium</taxon>
    </lineage>
</organism>
<dbReference type="Proteomes" id="UP000199062">
    <property type="component" value="Unassembled WGS sequence"/>
</dbReference>
<dbReference type="RefSeq" id="WP_089816780.1">
    <property type="nucleotide sequence ID" value="NZ_FOZK01000002.1"/>
</dbReference>
<dbReference type="AlphaFoldDB" id="A0A1I6LC21"/>
<gene>
    <name evidence="1" type="ORF">SAMN05216559_2438</name>
</gene>
<evidence type="ECO:0000313" key="1">
    <source>
        <dbReference type="EMBL" id="SFS01031.1"/>
    </source>
</evidence>
<evidence type="ECO:0000313" key="2">
    <source>
        <dbReference type="Proteomes" id="UP000199062"/>
    </source>
</evidence>